<feature type="region of interest" description="Disordered" evidence="7">
    <location>
        <begin position="146"/>
        <end position="171"/>
    </location>
</feature>
<evidence type="ECO:0000256" key="1">
    <source>
        <dbReference type="ARBA" id="ARBA00001913"/>
    </source>
</evidence>
<keyword evidence="6" id="KW-0106">Calcium</keyword>
<protein>
    <submittedName>
        <fullName evidence="9">Arylsulfatase</fullName>
        <ecNumber evidence="9">3.1.6.1</ecNumber>
    </submittedName>
</protein>
<evidence type="ECO:0000313" key="9">
    <source>
        <dbReference type="EMBL" id="QDT58262.1"/>
    </source>
</evidence>
<dbReference type="EC" id="3.1.6.1" evidence="9"/>
<evidence type="ECO:0000259" key="8">
    <source>
        <dbReference type="Pfam" id="PF00884"/>
    </source>
</evidence>
<keyword evidence="4" id="KW-0732">Signal</keyword>
<reference evidence="9 10" key="1">
    <citation type="submission" date="2019-02" db="EMBL/GenBank/DDBJ databases">
        <title>Deep-cultivation of Planctomycetes and their phenomic and genomic characterization uncovers novel biology.</title>
        <authorList>
            <person name="Wiegand S."/>
            <person name="Jogler M."/>
            <person name="Boedeker C."/>
            <person name="Pinto D."/>
            <person name="Vollmers J."/>
            <person name="Rivas-Marin E."/>
            <person name="Kohn T."/>
            <person name="Peeters S.H."/>
            <person name="Heuer A."/>
            <person name="Rast P."/>
            <person name="Oberbeckmann S."/>
            <person name="Bunk B."/>
            <person name="Jeske O."/>
            <person name="Meyerdierks A."/>
            <person name="Storesund J.E."/>
            <person name="Kallscheuer N."/>
            <person name="Luecker S."/>
            <person name="Lage O.M."/>
            <person name="Pohl T."/>
            <person name="Merkel B.J."/>
            <person name="Hornburger P."/>
            <person name="Mueller R.-W."/>
            <person name="Bruemmer F."/>
            <person name="Labrenz M."/>
            <person name="Spormann A.M."/>
            <person name="Op den Camp H."/>
            <person name="Overmann J."/>
            <person name="Amann R."/>
            <person name="Jetten M.S.M."/>
            <person name="Mascher T."/>
            <person name="Medema M.H."/>
            <person name="Devos D.P."/>
            <person name="Kaster A.-K."/>
            <person name="Ovreas L."/>
            <person name="Rohde M."/>
            <person name="Galperin M.Y."/>
            <person name="Jogler C."/>
        </authorList>
    </citation>
    <scope>NUCLEOTIDE SEQUENCE [LARGE SCALE GENOMIC DNA]</scope>
    <source>
        <strain evidence="9 10">SV_7m_r</strain>
    </source>
</reference>
<dbReference type="AlphaFoldDB" id="A0A517SQ71"/>
<keyword evidence="3" id="KW-0479">Metal-binding</keyword>
<feature type="compositionally biased region" description="Basic and acidic residues" evidence="7">
    <location>
        <begin position="154"/>
        <end position="170"/>
    </location>
</feature>
<dbReference type="Pfam" id="PF00884">
    <property type="entry name" value="Sulfatase"/>
    <property type="match status" value="1"/>
</dbReference>
<accession>A0A517SQ71</accession>
<keyword evidence="5 9" id="KW-0378">Hydrolase</keyword>
<proteinExistence type="inferred from homology"/>
<dbReference type="InterPro" id="IPR024607">
    <property type="entry name" value="Sulfatase_CS"/>
</dbReference>
<organism evidence="9 10">
    <name type="scientific">Stieleria bergensis</name>
    <dbReference type="NCBI Taxonomy" id="2528025"/>
    <lineage>
        <taxon>Bacteria</taxon>
        <taxon>Pseudomonadati</taxon>
        <taxon>Planctomycetota</taxon>
        <taxon>Planctomycetia</taxon>
        <taxon>Pirellulales</taxon>
        <taxon>Pirellulaceae</taxon>
        <taxon>Stieleria</taxon>
    </lineage>
</organism>
<comment type="cofactor">
    <cofactor evidence="1">
        <name>Ca(2+)</name>
        <dbReference type="ChEBI" id="CHEBI:29108"/>
    </cofactor>
</comment>
<dbReference type="EMBL" id="CP036272">
    <property type="protein sequence ID" value="QDT58262.1"/>
    <property type="molecule type" value="Genomic_DNA"/>
</dbReference>
<dbReference type="CDD" id="cd16144">
    <property type="entry name" value="ARS_like"/>
    <property type="match status" value="1"/>
</dbReference>
<dbReference type="InterPro" id="IPR050738">
    <property type="entry name" value="Sulfatase"/>
</dbReference>
<dbReference type="GO" id="GO:0004065">
    <property type="term" value="F:arylsulfatase activity"/>
    <property type="evidence" value="ECO:0007669"/>
    <property type="project" value="UniProtKB-EC"/>
</dbReference>
<dbReference type="PANTHER" id="PTHR42693">
    <property type="entry name" value="ARYLSULFATASE FAMILY MEMBER"/>
    <property type="match status" value="1"/>
</dbReference>
<dbReference type="PROSITE" id="PS00149">
    <property type="entry name" value="SULFATASE_2"/>
    <property type="match status" value="1"/>
</dbReference>
<dbReference type="GO" id="GO:0046872">
    <property type="term" value="F:metal ion binding"/>
    <property type="evidence" value="ECO:0007669"/>
    <property type="project" value="UniProtKB-KW"/>
</dbReference>
<dbReference type="Gene3D" id="3.30.1120.10">
    <property type="match status" value="1"/>
</dbReference>
<feature type="domain" description="Sulfatase N-terminal" evidence="8">
    <location>
        <begin position="41"/>
        <end position="345"/>
    </location>
</feature>
<dbReference type="RefSeq" id="WP_419188046.1">
    <property type="nucleotide sequence ID" value="NZ_CP036272.1"/>
</dbReference>
<comment type="similarity">
    <text evidence="2">Belongs to the sulfatase family.</text>
</comment>
<dbReference type="SUPFAM" id="SSF53649">
    <property type="entry name" value="Alkaline phosphatase-like"/>
    <property type="match status" value="1"/>
</dbReference>
<gene>
    <name evidence="9" type="primary">atsA_11</name>
    <name evidence="9" type="ORF">SV7mr_07510</name>
</gene>
<name>A0A517SQ71_9BACT</name>
<evidence type="ECO:0000256" key="7">
    <source>
        <dbReference type="SAM" id="MobiDB-lite"/>
    </source>
</evidence>
<dbReference type="Proteomes" id="UP000315003">
    <property type="component" value="Chromosome"/>
</dbReference>
<evidence type="ECO:0000256" key="5">
    <source>
        <dbReference type="ARBA" id="ARBA00022801"/>
    </source>
</evidence>
<dbReference type="InterPro" id="IPR000917">
    <property type="entry name" value="Sulfatase_N"/>
</dbReference>
<evidence type="ECO:0000256" key="2">
    <source>
        <dbReference type="ARBA" id="ARBA00008779"/>
    </source>
</evidence>
<evidence type="ECO:0000256" key="3">
    <source>
        <dbReference type="ARBA" id="ARBA00022723"/>
    </source>
</evidence>
<evidence type="ECO:0000256" key="6">
    <source>
        <dbReference type="ARBA" id="ARBA00022837"/>
    </source>
</evidence>
<evidence type="ECO:0000256" key="4">
    <source>
        <dbReference type="ARBA" id="ARBA00022729"/>
    </source>
</evidence>
<evidence type="ECO:0000313" key="10">
    <source>
        <dbReference type="Proteomes" id="UP000315003"/>
    </source>
</evidence>
<dbReference type="PANTHER" id="PTHR42693:SF42">
    <property type="entry name" value="ARYLSULFATASE G"/>
    <property type="match status" value="1"/>
</dbReference>
<sequence length="460" mass="51061">MIQHHAPTVMRWLLALILVTAGCFSSLIPLSAQSPGKSSPPNILFFLADDLGWRDLGCYGSRFYESPTLDQLAASGLRFTQAYTAATVCSPTRASILTGQTPARHGCTNYGGSIDPSKHISLGKTLQRSGYQTFFAGKWHIGNTTPQQEGFTEVAEKSTRSGDLKTDPKSTRSITQSTLEFLNQIDPDQPFFAYVNYHAVHTPLRERADLVAKYQAKRTANPPTSFGPSGLETERDRANKQIQDDPAFAAMVEGLDTSVAKILQSLAKAGREENTIVIFYSDNGGLSTKPCTSNLPLRAGKGWVYEGGIRVPLIIRWPGHITPGTTCETPVTSMDFYPTLLQAAGLQQLPKEHQDGISLLPLITEGTRPARTTFYWHYPHYHGAGCIPVGAMREGSHKLIQWYGSKRYELYDLSTDPSELTDISESHPELVRRLADKFKRWQNSFPKIKYDSVNKFKKNK</sequence>
<dbReference type="InterPro" id="IPR017850">
    <property type="entry name" value="Alkaline_phosphatase_core_sf"/>
</dbReference>
<dbReference type="Gene3D" id="3.40.720.10">
    <property type="entry name" value="Alkaline Phosphatase, subunit A"/>
    <property type="match status" value="1"/>
</dbReference>
<keyword evidence="10" id="KW-1185">Reference proteome</keyword>